<evidence type="ECO:0000313" key="2">
    <source>
        <dbReference type="Proteomes" id="UP001283361"/>
    </source>
</evidence>
<dbReference type="AlphaFoldDB" id="A0AAE1CQW2"/>
<dbReference type="Proteomes" id="UP001283361">
    <property type="component" value="Unassembled WGS sequence"/>
</dbReference>
<evidence type="ECO:0000313" key="1">
    <source>
        <dbReference type="EMBL" id="KAK3729504.1"/>
    </source>
</evidence>
<name>A0AAE1CQW2_9GAST</name>
<keyword evidence="2" id="KW-1185">Reference proteome</keyword>
<dbReference type="EMBL" id="JAWDGP010007140">
    <property type="protein sequence ID" value="KAK3729504.1"/>
    <property type="molecule type" value="Genomic_DNA"/>
</dbReference>
<proteinExistence type="predicted"/>
<organism evidence="1 2">
    <name type="scientific">Elysia crispata</name>
    <name type="common">lettuce slug</name>
    <dbReference type="NCBI Taxonomy" id="231223"/>
    <lineage>
        <taxon>Eukaryota</taxon>
        <taxon>Metazoa</taxon>
        <taxon>Spiralia</taxon>
        <taxon>Lophotrochozoa</taxon>
        <taxon>Mollusca</taxon>
        <taxon>Gastropoda</taxon>
        <taxon>Heterobranchia</taxon>
        <taxon>Euthyneura</taxon>
        <taxon>Panpulmonata</taxon>
        <taxon>Sacoglossa</taxon>
        <taxon>Placobranchoidea</taxon>
        <taxon>Plakobranchidae</taxon>
        <taxon>Elysia</taxon>
    </lineage>
</organism>
<protein>
    <submittedName>
        <fullName evidence="1">Uncharacterized protein</fullName>
    </submittedName>
</protein>
<reference evidence="1" key="1">
    <citation type="journal article" date="2023" name="G3 (Bethesda)">
        <title>A reference genome for the long-term kleptoplast-retaining sea slug Elysia crispata morphotype clarki.</title>
        <authorList>
            <person name="Eastman K.E."/>
            <person name="Pendleton A.L."/>
            <person name="Shaikh M.A."/>
            <person name="Suttiyut T."/>
            <person name="Ogas R."/>
            <person name="Tomko P."/>
            <person name="Gavelis G."/>
            <person name="Widhalm J.R."/>
            <person name="Wisecaver J.H."/>
        </authorList>
    </citation>
    <scope>NUCLEOTIDE SEQUENCE</scope>
    <source>
        <strain evidence="1">ECLA1</strain>
    </source>
</reference>
<gene>
    <name evidence="1" type="ORF">RRG08_044019</name>
</gene>
<accession>A0AAE1CQW2</accession>
<comment type="caution">
    <text evidence="1">The sequence shown here is derived from an EMBL/GenBank/DDBJ whole genome shotgun (WGS) entry which is preliminary data.</text>
</comment>
<sequence length="74" mass="7991">MIPINHNIDLKNGYKLDNGLMKHFLTSAAGETLHFSAKQDPGSESQGTADCDVLNLLCSFRPGIGPAHIKQLIS</sequence>